<dbReference type="AlphaFoldDB" id="A0A8X6SG64"/>
<dbReference type="GO" id="GO:0003677">
    <property type="term" value="F:DNA binding"/>
    <property type="evidence" value="ECO:0007669"/>
    <property type="project" value="InterPro"/>
</dbReference>
<dbReference type="Proteomes" id="UP000887159">
    <property type="component" value="Unassembled WGS sequence"/>
</dbReference>
<gene>
    <name evidence="2" type="primary">AVEN_49918_1</name>
    <name evidence="2" type="ORF">TNCV_3651651</name>
</gene>
<dbReference type="InterPro" id="IPR005135">
    <property type="entry name" value="Endo/exonuclease/phosphatase"/>
</dbReference>
<evidence type="ECO:0000259" key="1">
    <source>
        <dbReference type="Pfam" id="PF03372"/>
    </source>
</evidence>
<evidence type="ECO:0000313" key="2">
    <source>
        <dbReference type="EMBL" id="GFY06378.1"/>
    </source>
</evidence>
<dbReference type="Pfam" id="PF03372">
    <property type="entry name" value="Exo_endo_phos"/>
    <property type="match status" value="1"/>
</dbReference>
<organism evidence="2 3">
    <name type="scientific">Trichonephila clavipes</name>
    <name type="common">Golden silk orbweaver</name>
    <name type="synonym">Nephila clavipes</name>
    <dbReference type="NCBI Taxonomy" id="2585209"/>
    <lineage>
        <taxon>Eukaryota</taxon>
        <taxon>Metazoa</taxon>
        <taxon>Ecdysozoa</taxon>
        <taxon>Arthropoda</taxon>
        <taxon>Chelicerata</taxon>
        <taxon>Arachnida</taxon>
        <taxon>Araneae</taxon>
        <taxon>Araneomorphae</taxon>
        <taxon>Entelegynae</taxon>
        <taxon>Araneoidea</taxon>
        <taxon>Nephilidae</taxon>
        <taxon>Trichonephila</taxon>
    </lineage>
</organism>
<dbReference type="PANTHER" id="PTHR33273:SF4">
    <property type="entry name" value="ENDONUCLEASE_EXONUCLEASE_PHOSPHATASE DOMAIN-CONTAINING PROTEIN"/>
    <property type="match status" value="1"/>
</dbReference>
<dbReference type="EMBL" id="BMAU01021259">
    <property type="protein sequence ID" value="GFY06378.1"/>
    <property type="molecule type" value="Genomic_DNA"/>
</dbReference>
<reference evidence="2" key="1">
    <citation type="submission" date="2020-08" db="EMBL/GenBank/DDBJ databases">
        <title>Multicomponent nature underlies the extraordinary mechanical properties of spider dragline silk.</title>
        <authorList>
            <person name="Kono N."/>
            <person name="Nakamura H."/>
            <person name="Mori M."/>
            <person name="Yoshida Y."/>
            <person name="Ohtoshi R."/>
            <person name="Malay A.D."/>
            <person name="Moran D.A.P."/>
            <person name="Tomita M."/>
            <person name="Numata K."/>
            <person name="Arakawa K."/>
        </authorList>
    </citation>
    <scope>NUCLEOTIDE SEQUENCE</scope>
</reference>
<proteinExistence type="predicted"/>
<dbReference type="GO" id="GO:0006281">
    <property type="term" value="P:DNA repair"/>
    <property type="evidence" value="ECO:0007669"/>
    <property type="project" value="InterPro"/>
</dbReference>
<dbReference type="PROSITE" id="PS00726">
    <property type="entry name" value="AP_NUCLEASE_F1_1"/>
    <property type="match status" value="1"/>
</dbReference>
<evidence type="ECO:0000313" key="3">
    <source>
        <dbReference type="Proteomes" id="UP000887159"/>
    </source>
</evidence>
<keyword evidence="3" id="KW-1185">Reference proteome</keyword>
<dbReference type="InterPro" id="IPR020847">
    <property type="entry name" value="AP_endonuclease_F1_BS"/>
</dbReference>
<comment type="caution">
    <text evidence="2">The sequence shown here is derived from an EMBL/GenBank/DDBJ whole genome shotgun (WGS) entry which is preliminary data.</text>
</comment>
<dbReference type="GO" id="GO:0004519">
    <property type="term" value="F:endonuclease activity"/>
    <property type="evidence" value="ECO:0007669"/>
    <property type="project" value="InterPro"/>
</dbReference>
<dbReference type="PANTHER" id="PTHR33273">
    <property type="entry name" value="DOMAIN-CONTAINING PROTEIN, PUTATIVE-RELATED"/>
    <property type="match status" value="1"/>
</dbReference>
<dbReference type="SUPFAM" id="SSF56219">
    <property type="entry name" value="DNase I-like"/>
    <property type="match status" value="1"/>
</dbReference>
<feature type="domain" description="Endonuclease/exonuclease/phosphatase" evidence="1">
    <location>
        <begin position="51"/>
        <end position="153"/>
    </location>
</feature>
<accession>A0A8X6SG64</accession>
<dbReference type="InterPro" id="IPR036691">
    <property type="entry name" value="Endo/exonu/phosph_ase_sf"/>
</dbReference>
<sequence length="224" mass="25608">MQQVFPHLPILNNLKNQIIKNNAKKELHALFEALIEYEDDYSRTSIGLSLCSWNANGILSKINEFKLFVEKYSPDIILVQETKLRPIHNIRIANYTCYRNDRVAEGHAHGGTLILIKSSINHFNPPTPQPQYSEATVVTINPPNFNHLTIISIYIPPSSDNRLFKLDFENLIQINSSCVNFDDFNAWSCSNNSTRGNHLKNFTDILDIEIAFPDTPDQIRAQLI</sequence>
<name>A0A8X6SG64_TRICX</name>
<dbReference type="Gene3D" id="3.60.10.10">
    <property type="entry name" value="Endonuclease/exonuclease/phosphatase"/>
    <property type="match status" value="1"/>
</dbReference>
<protein>
    <recommendedName>
        <fullName evidence="1">Endonuclease/exonuclease/phosphatase domain-containing protein</fullName>
    </recommendedName>
</protein>